<dbReference type="PANTHER" id="PTHR43377:SF6">
    <property type="entry name" value="GFO_IDH_MOCA-LIKE OXIDOREDUCTASE N-TERMINAL DOMAIN-CONTAINING PROTEIN"/>
    <property type="match status" value="1"/>
</dbReference>
<dbReference type="InterPro" id="IPR051450">
    <property type="entry name" value="Gfo/Idh/MocA_Oxidoreductases"/>
</dbReference>
<dbReference type="Pfam" id="PF01408">
    <property type="entry name" value="GFO_IDH_MocA"/>
    <property type="match status" value="1"/>
</dbReference>
<accession>A0A160NVD2</accession>
<dbReference type="Pfam" id="PF22725">
    <property type="entry name" value="GFO_IDH_MocA_C3"/>
    <property type="match status" value="1"/>
</dbReference>
<dbReference type="KEGG" id="slau:SLA_0627"/>
<dbReference type="InterPro" id="IPR000683">
    <property type="entry name" value="Gfo/Idh/MocA-like_OxRdtase_N"/>
</dbReference>
<dbReference type="InterPro" id="IPR055170">
    <property type="entry name" value="GFO_IDH_MocA-like_dom"/>
</dbReference>
<feature type="domain" description="GFO/IDH/MocA-like oxidoreductase" evidence="3">
    <location>
        <begin position="189"/>
        <end position="296"/>
    </location>
</feature>
<gene>
    <name evidence="4" type="ORF">SLA_0627</name>
</gene>
<keyword evidence="4" id="KW-0560">Oxidoreductase</keyword>
<dbReference type="GO" id="GO:0050112">
    <property type="term" value="F:inositol 2-dehydrogenase (NAD+) activity"/>
    <property type="evidence" value="ECO:0007669"/>
    <property type="project" value="UniProtKB-EC"/>
</dbReference>
<dbReference type="PANTHER" id="PTHR43377">
    <property type="entry name" value="BILIVERDIN REDUCTASE A"/>
    <property type="match status" value="1"/>
</dbReference>
<evidence type="ECO:0000256" key="1">
    <source>
        <dbReference type="SAM" id="MobiDB-lite"/>
    </source>
</evidence>
<organism evidence="4 5">
    <name type="scientific">Streptomyces laurentii</name>
    <dbReference type="NCBI Taxonomy" id="39478"/>
    <lineage>
        <taxon>Bacteria</taxon>
        <taxon>Bacillati</taxon>
        <taxon>Actinomycetota</taxon>
        <taxon>Actinomycetes</taxon>
        <taxon>Kitasatosporales</taxon>
        <taxon>Streptomycetaceae</taxon>
        <taxon>Streptomyces</taxon>
    </lineage>
</organism>
<reference evidence="4 5" key="1">
    <citation type="journal article" date="2016" name="Genome Announc.">
        <title>Complete Genome Sequence of Thiostrepton-Producing Streptomyces laurentii ATCC 31255.</title>
        <authorList>
            <person name="Doi K."/>
            <person name="Fujino Y."/>
            <person name="Nagayoshi Y."/>
            <person name="Ohshima T."/>
            <person name="Ogata S."/>
        </authorList>
    </citation>
    <scope>NUCLEOTIDE SEQUENCE [LARGE SCALE GENOMIC DNA]</scope>
    <source>
        <strain evidence="4 5">ATCC 31255</strain>
    </source>
</reference>
<dbReference type="Proteomes" id="UP000217676">
    <property type="component" value="Chromosome"/>
</dbReference>
<dbReference type="InterPro" id="IPR036291">
    <property type="entry name" value="NAD(P)-bd_dom_sf"/>
</dbReference>
<feature type="domain" description="Gfo/Idh/MocA-like oxidoreductase N-terminal" evidence="2">
    <location>
        <begin position="62"/>
        <end position="180"/>
    </location>
</feature>
<dbReference type="EMBL" id="AP017424">
    <property type="protein sequence ID" value="BAU81581.1"/>
    <property type="molecule type" value="Genomic_DNA"/>
</dbReference>
<name>A0A160NVD2_STRLU</name>
<sequence>MAAAPPRRPRPARPDPVSVRRPDPAHRSGPPDRSDPSHRPGTPTDLEGNTLNDADRPDERLGVAVIGAGYWGPNLVRNFQASDRFRLRWLCDLDAARARHVLGGYSTVRATDDYAGVLADPEVHAVAVATPAGTHLDVALAALRAGKHVLVEKPLATTYADGLRLVAEAEDRGLTLMCDHTYCYTPAVSKIRELVHEGALGDIHYVDSVRINLGLVQRDIDVLWDLAPHDLSILDFILPEHVQPVAVAAHGADPIGAGRDCITYLTLQLSTGAIAHVHVNWLSPTKVRTTMVGGAKRTLIWDDLNPAQRIAVFDRGVDLATPRDLGADERRQALISYRSGDMVAPALGEREALRAMVDEFAAAITERRAPLTDGRAGLRVLDILEAASRSLEFRGAVVGLRTGPDRSAKSVHTHLNETAGAGR</sequence>
<proteinExistence type="predicted"/>
<dbReference type="GO" id="GO:0000166">
    <property type="term" value="F:nucleotide binding"/>
    <property type="evidence" value="ECO:0007669"/>
    <property type="project" value="InterPro"/>
</dbReference>
<feature type="compositionally biased region" description="Basic and acidic residues" evidence="1">
    <location>
        <begin position="18"/>
        <end position="38"/>
    </location>
</feature>
<evidence type="ECO:0000313" key="5">
    <source>
        <dbReference type="Proteomes" id="UP000217676"/>
    </source>
</evidence>
<evidence type="ECO:0000259" key="2">
    <source>
        <dbReference type="Pfam" id="PF01408"/>
    </source>
</evidence>
<evidence type="ECO:0000313" key="4">
    <source>
        <dbReference type="EMBL" id="BAU81581.1"/>
    </source>
</evidence>
<evidence type="ECO:0000259" key="3">
    <source>
        <dbReference type="Pfam" id="PF22725"/>
    </source>
</evidence>
<dbReference type="EC" id="1.1.1.18" evidence="4"/>
<feature type="region of interest" description="Disordered" evidence="1">
    <location>
        <begin position="1"/>
        <end position="56"/>
    </location>
</feature>
<feature type="region of interest" description="Disordered" evidence="1">
    <location>
        <begin position="404"/>
        <end position="423"/>
    </location>
</feature>
<dbReference type="AlphaFoldDB" id="A0A160NVD2"/>
<dbReference type="Gene3D" id="3.40.50.720">
    <property type="entry name" value="NAD(P)-binding Rossmann-like Domain"/>
    <property type="match status" value="1"/>
</dbReference>
<dbReference type="SUPFAM" id="SSF55347">
    <property type="entry name" value="Glyceraldehyde-3-phosphate dehydrogenase-like, C-terminal domain"/>
    <property type="match status" value="1"/>
</dbReference>
<keyword evidence="5" id="KW-1185">Reference proteome</keyword>
<protein>
    <submittedName>
        <fullName evidence="4">Inositol 2-dehydrogenase</fullName>
        <ecNumber evidence="4">1.1.1.18</ecNumber>
    </submittedName>
</protein>
<dbReference type="SUPFAM" id="SSF51735">
    <property type="entry name" value="NAD(P)-binding Rossmann-fold domains"/>
    <property type="match status" value="1"/>
</dbReference>
<dbReference type="Gene3D" id="3.30.360.10">
    <property type="entry name" value="Dihydrodipicolinate Reductase, domain 2"/>
    <property type="match status" value="1"/>
</dbReference>